<dbReference type="Proteomes" id="UP000050421">
    <property type="component" value="Unassembled WGS sequence"/>
</dbReference>
<comment type="caution">
    <text evidence="2">The sequence shown here is derived from an EMBL/GenBank/DDBJ whole genome shotgun (WGS) entry which is preliminary data.</text>
</comment>
<dbReference type="PATRIC" id="fig|1305737.6.peg.3285"/>
<feature type="region of interest" description="Disordered" evidence="1">
    <location>
        <begin position="1"/>
        <end position="23"/>
    </location>
</feature>
<sequence length="58" mass="6361">MSKKKTEKPNPLDEENPLDFSAQMGLFPVDIPFGTNIGCGGKAKNKEGQKPKNQQNKS</sequence>
<evidence type="ECO:0000313" key="3">
    <source>
        <dbReference type="Proteomes" id="UP000050421"/>
    </source>
</evidence>
<protein>
    <submittedName>
        <fullName evidence="2">Uncharacterized protein</fullName>
    </submittedName>
</protein>
<accession>A0A0P8BU40</accession>
<dbReference type="AlphaFoldDB" id="A0A0P8BU40"/>
<dbReference type="OrthoDB" id="828291at2"/>
<dbReference type="EMBL" id="LJXT01000091">
    <property type="protein sequence ID" value="KPQ13412.1"/>
    <property type="molecule type" value="Genomic_DNA"/>
</dbReference>
<gene>
    <name evidence="2" type="ORF">HLUCCX10_13135</name>
</gene>
<proteinExistence type="predicted"/>
<evidence type="ECO:0000256" key="1">
    <source>
        <dbReference type="SAM" id="MobiDB-lite"/>
    </source>
</evidence>
<evidence type="ECO:0000313" key="2">
    <source>
        <dbReference type="EMBL" id="KPQ13412.1"/>
    </source>
</evidence>
<organism evidence="2 3">
    <name type="scientific">Algoriphagus marincola HL-49</name>
    <dbReference type="NCBI Taxonomy" id="1305737"/>
    <lineage>
        <taxon>Bacteria</taxon>
        <taxon>Pseudomonadati</taxon>
        <taxon>Bacteroidota</taxon>
        <taxon>Cytophagia</taxon>
        <taxon>Cytophagales</taxon>
        <taxon>Cyclobacteriaceae</taxon>
        <taxon>Algoriphagus</taxon>
    </lineage>
</organism>
<reference evidence="2 3" key="1">
    <citation type="submission" date="2015-09" db="EMBL/GenBank/DDBJ databases">
        <title>Identification and resolution of microdiversity through metagenomic sequencing of parallel consortia.</title>
        <authorList>
            <person name="Nelson W.C."/>
            <person name="Romine M.F."/>
            <person name="Lindemann S.R."/>
        </authorList>
    </citation>
    <scope>NUCLEOTIDE SEQUENCE [LARGE SCALE GENOMIC DNA]</scope>
    <source>
        <strain evidence="2">HL-49</strain>
    </source>
</reference>
<name>A0A0P8BU40_9BACT</name>
<dbReference type="STRING" id="1305737.GCA_000526355_03166"/>
<feature type="region of interest" description="Disordered" evidence="1">
    <location>
        <begin position="36"/>
        <end position="58"/>
    </location>
</feature>